<feature type="region of interest" description="Disordered" evidence="2">
    <location>
        <begin position="282"/>
        <end position="325"/>
    </location>
</feature>
<evidence type="ECO:0000256" key="2">
    <source>
        <dbReference type="SAM" id="MobiDB-lite"/>
    </source>
</evidence>
<proteinExistence type="predicted"/>
<organism evidence="3 4">
    <name type="scientific">Coprinellus micaceus</name>
    <name type="common">Glistening ink-cap mushroom</name>
    <name type="synonym">Coprinus micaceus</name>
    <dbReference type="NCBI Taxonomy" id="71717"/>
    <lineage>
        <taxon>Eukaryota</taxon>
        <taxon>Fungi</taxon>
        <taxon>Dikarya</taxon>
        <taxon>Basidiomycota</taxon>
        <taxon>Agaricomycotina</taxon>
        <taxon>Agaricomycetes</taxon>
        <taxon>Agaricomycetidae</taxon>
        <taxon>Agaricales</taxon>
        <taxon>Agaricineae</taxon>
        <taxon>Psathyrellaceae</taxon>
        <taxon>Coprinellus</taxon>
    </lineage>
</organism>
<sequence>MTTDDVQSLRAEIEELKLQRQDLRQLKNYHQAEVLKWKEEARVAKEREGKAIDETAWISSLLGYWEDEAARLKDGLKEENDKTRKAEEEVMRLRKMLEESEAGWKAEAAMFRDEIQGLADKEKAGEEQSKQSATRLQQLFQHAKTSEATVKATQEELTRSKATVTQLQSTLQEERAAHSLNTQEAAKAKNAQEEQWRGLVAQAKAQIGTLSERVGAAETQAYGWKPKFEAMENQSMQIRAGLTNQITTLTEKVKTTEAQANNWKMKCEVMEKELVMRVKALEEAEGSAGESSRKRKKTTGSADVNGSGSQTRVKKEEPMDPVIPT</sequence>
<evidence type="ECO:0000313" key="4">
    <source>
        <dbReference type="Proteomes" id="UP000298030"/>
    </source>
</evidence>
<keyword evidence="4" id="KW-1185">Reference proteome</keyword>
<accession>A0A4Y7TW50</accession>
<dbReference type="OrthoDB" id="10685201at2759"/>
<name>A0A4Y7TW50_COPMI</name>
<feature type="coiled-coil region" evidence="1">
    <location>
        <begin position="69"/>
        <end position="103"/>
    </location>
</feature>
<dbReference type="Proteomes" id="UP000298030">
    <property type="component" value="Unassembled WGS sequence"/>
</dbReference>
<keyword evidence="1" id="KW-0175">Coiled coil</keyword>
<protein>
    <submittedName>
        <fullName evidence="3">Uncharacterized protein</fullName>
    </submittedName>
</protein>
<comment type="caution">
    <text evidence="3">The sequence shown here is derived from an EMBL/GenBank/DDBJ whole genome shotgun (WGS) entry which is preliminary data.</text>
</comment>
<reference evidence="3 4" key="1">
    <citation type="journal article" date="2019" name="Nat. Ecol. Evol.">
        <title>Megaphylogeny resolves global patterns of mushroom evolution.</title>
        <authorList>
            <person name="Varga T."/>
            <person name="Krizsan K."/>
            <person name="Foldi C."/>
            <person name="Dima B."/>
            <person name="Sanchez-Garcia M."/>
            <person name="Sanchez-Ramirez S."/>
            <person name="Szollosi G.J."/>
            <person name="Szarkandi J.G."/>
            <person name="Papp V."/>
            <person name="Albert L."/>
            <person name="Andreopoulos W."/>
            <person name="Angelini C."/>
            <person name="Antonin V."/>
            <person name="Barry K.W."/>
            <person name="Bougher N.L."/>
            <person name="Buchanan P."/>
            <person name="Buyck B."/>
            <person name="Bense V."/>
            <person name="Catcheside P."/>
            <person name="Chovatia M."/>
            <person name="Cooper J."/>
            <person name="Damon W."/>
            <person name="Desjardin D."/>
            <person name="Finy P."/>
            <person name="Geml J."/>
            <person name="Haridas S."/>
            <person name="Hughes K."/>
            <person name="Justo A."/>
            <person name="Karasinski D."/>
            <person name="Kautmanova I."/>
            <person name="Kiss B."/>
            <person name="Kocsube S."/>
            <person name="Kotiranta H."/>
            <person name="LaButti K.M."/>
            <person name="Lechner B.E."/>
            <person name="Liimatainen K."/>
            <person name="Lipzen A."/>
            <person name="Lukacs Z."/>
            <person name="Mihaltcheva S."/>
            <person name="Morgado L.N."/>
            <person name="Niskanen T."/>
            <person name="Noordeloos M.E."/>
            <person name="Ohm R.A."/>
            <person name="Ortiz-Santana B."/>
            <person name="Ovrebo C."/>
            <person name="Racz N."/>
            <person name="Riley R."/>
            <person name="Savchenko A."/>
            <person name="Shiryaev A."/>
            <person name="Soop K."/>
            <person name="Spirin V."/>
            <person name="Szebenyi C."/>
            <person name="Tomsovsky M."/>
            <person name="Tulloss R.E."/>
            <person name="Uehling J."/>
            <person name="Grigoriev I.V."/>
            <person name="Vagvolgyi C."/>
            <person name="Papp T."/>
            <person name="Martin F.M."/>
            <person name="Miettinen O."/>
            <person name="Hibbett D.S."/>
            <person name="Nagy L.G."/>
        </authorList>
    </citation>
    <scope>NUCLEOTIDE SEQUENCE [LARGE SCALE GENOMIC DNA]</scope>
    <source>
        <strain evidence="3 4">FP101781</strain>
    </source>
</reference>
<dbReference type="AlphaFoldDB" id="A0A4Y7TW50"/>
<feature type="compositionally biased region" description="Polar residues" evidence="2">
    <location>
        <begin position="299"/>
        <end position="311"/>
    </location>
</feature>
<feature type="coiled-coil region" evidence="1">
    <location>
        <begin position="239"/>
        <end position="273"/>
    </location>
</feature>
<dbReference type="EMBL" id="QPFP01000003">
    <property type="protein sequence ID" value="TEB37799.1"/>
    <property type="molecule type" value="Genomic_DNA"/>
</dbReference>
<evidence type="ECO:0000313" key="3">
    <source>
        <dbReference type="EMBL" id="TEB37799.1"/>
    </source>
</evidence>
<feature type="coiled-coil region" evidence="1">
    <location>
        <begin position="6"/>
        <end position="33"/>
    </location>
</feature>
<evidence type="ECO:0000256" key="1">
    <source>
        <dbReference type="SAM" id="Coils"/>
    </source>
</evidence>
<gene>
    <name evidence="3" type="ORF">FA13DRAFT_1785693</name>
</gene>